<feature type="non-terminal residue" evidence="1">
    <location>
        <position position="1"/>
    </location>
</feature>
<proteinExistence type="predicted"/>
<dbReference type="Proteomes" id="UP000004471">
    <property type="component" value="Unassembled WGS sequence"/>
</dbReference>
<evidence type="ECO:0000313" key="2">
    <source>
        <dbReference type="Proteomes" id="UP000004471"/>
    </source>
</evidence>
<feature type="non-terminal residue" evidence="1">
    <location>
        <position position="45"/>
    </location>
</feature>
<dbReference type="AlphaFoldDB" id="F3FZ22"/>
<dbReference type="EMBL" id="AEAH01003657">
    <property type="protein sequence ID" value="EGH35464.1"/>
    <property type="molecule type" value="Genomic_DNA"/>
</dbReference>
<organism evidence="1 2">
    <name type="scientific">Pseudomonas syringae pv. japonica str. M301072</name>
    <dbReference type="NCBI Taxonomy" id="629262"/>
    <lineage>
        <taxon>Bacteria</taxon>
        <taxon>Pseudomonadati</taxon>
        <taxon>Pseudomonadota</taxon>
        <taxon>Gammaproteobacteria</taxon>
        <taxon>Pseudomonadales</taxon>
        <taxon>Pseudomonadaceae</taxon>
        <taxon>Pseudomonas</taxon>
        <taxon>Pseudomonas syringae</taxon>
    </lineage>
</organism>
<reference evidence="1 2" key="1">
    <citation type="journal article" date="2011" name="PLoS Pathog.">
        <title>Dynamic evolution of pathogenicity revealed by sequencing and comparative genomics of 19 Pseudomonas syringae isolates.</title>
        <authorList>
            <person name="Baltrus D.A."/>
            <person name="Nishimura M.T."/>
            <person name="Romanchuk A."/>
            <person name="Chang J.H."/>
            <person name="Mukhtar M.S."/>
            <person name="Cherkis K."/>
            <person name="Roach J."/>
            <person name="Grant S.R."/>
            <person name="Jones C.D."/>
            <person name="Dangl J.L."/>
        </authorList>
    </citation>
    <scope>NUCLEOTIDE SEQUENCE [LARGE SCALE GENOMIC DNA]</scope>
    <source>
        <strain evidence="2">M301072PT</strain>
    </source>
</reference>
<protein>
    <submittedName>
        <fullName evidence="1">Uncharacterized protein</fullName>
    </submittedName>
</protein>
<name>F3FZ22_PSESX</name>
<sequence>PPLRSKLIGASLARISDVPISDSVYGINFKAEKYIRSQISLIDER</sequence>
<accession>F3FZ22</accession>
<gene>
    <name evidence="1" type="ORF">PSYJA_43206</name>
</gene>
<evidence type="ECO:0000313" key="1">
    <source>
        <dbReference type="EMBL" id="EGH35464.1"/>
    </source>
</evidence>
<comment type="caution">
    <text evidence="1">The sequence shown here is derived from an EMBL/GenBank/DDBJ whole genome shotgun (WGS) entry which is preliminary data.</text>
</comment>